<feature type="domain" description="DUF4174" evidence="3">
    <location>
        <begin position="31"/>
        <end position="132"/>
    </location>
</feature>
<organism evidence="4 5">
    <name type="scientific">Aquabacter spiritensis</name>
    <dbReference type="NCBI Taxonomy" id="933073"/>
    <lineage>
        <taxon>Bacteria</taxon>
        <taxon>Pseudomonadati</taxon>
        <taxon>Pseudomonadota</taxon>
        <taxon>Alphaproteobacteria</taxon>
        <taxon>Hyphomicrobiales</taxon>
        <taxon>Xanthobacteraceae</taxon>
        <taxon>Aquabacter</taxon>
    </lineage>
</organism>
<dbReference type="AlphaFoldDB" id="A0A4R3LZR4"/>
<proteinExistence type="predicted"/>
<keyword evidence="1 2" id="KW-0732">Signal</keyword>
<evidence type="ECO:0000313" key="5">
    <source>
        <dbReference type="Proteomes" id="UP000294664"/>
    </source>
</evidence>
<reference evidence="4 5" key="1">
    <citation type="submission" date="2019-03" db="EMBL/GenBank/DDBJ databases">
        <title>Genomic Encyclopedia of Type Strains, Phase IV (KMG-IV): sequencing the most valuable type-strain genomes for metagenomic binning, comparative biology and taxonomic classification.</title>
        <authorList>
            <person name="Goeker M."/>
        </authorList>
    </citation>
    <scope>NUCLEOTIDE SEQUENCE [LARGE SCALE GENOMIC DNA]</scope>
    <source>
        <strain evidence="4 5">DSM 9035</strain>
    </source>
</reference>
<dbReference type="InterPro" id="IPR025232">
    <property type="entry name" value="DUF4174"/>
</dbReference>
<dbReference type="Pfam" id="PF13778">
    <property type="entry name" value="DUF4174"/>
    <property type="match status" value="1"/>
</dbReference>
<evidence type="ECO:0000313" key="4">
    <source>
        <dbReference type="EMBL" id="TCT05953.1"/>
    </source>
</evidence>
<comment type="caution">
    <text evidence="4">The sequence shown here is derived from an EMBL/GenBank/DDBJ whole genome shotgun (WGS) entry which is preliminary data.</text>
</comment>
<accession>A0A4R3LZR4</accession>
<protein>
    <submittedName>
        <fullName evidence="4">Uncharacterized protein DUF4174</fullName>
    </submittedName>
</protein>
<keyword evidence="5" id="KW-1185">Reference proteome</keyword>
<evidence type="ECO:0000259" key="3">
    <source>
        <dbReference type="Pfam" id="PF13778"/>
    </source>
</evidence>
<evidence type="ECO:0000256" key="1">
    <source>
        <dbReference type="ARBA" id="ARBA00022729"/>
    </source>
</evidence>
<dbReference type="EMBL" id="SMAI01000003">
    <property type="protein sequence ID" value="TCT05953.1"/>
    <property type="molecule type" value="Genomic_DNA"/>
</dbReference>
<feature type="signal peptide" evidence="2">
    <location>
        <begin position="1"/>
        <end position="20"/>
    </location>
</feature>
<evidence type="ECO:0000256" key="2">
    <source>
        <dbReference type="SAM" id="SignalP"/>
    </source>
</evidence>
<name>A0A4R3LZR4_9HYPH</name>
<sequence>MLTALLLACAMVAVPAAATAQGAPQSASQDLAAYRWKARPLIVVAPTAEAAAFRRQMTLIQADRPGLAERDMVVLTVTTPDDPLRRTLNVPAGAFQVILVGKDGHIAERWTAPAELSSAFALIDRMPMRREEMRRGQ</sequence>
<feature type="chain" id="PRO_5020333006" evidence="2">
    <location>
        <begin position="21"/>
        <end position="137"/>
    </location>
</feature>
<dbReference type="Proteomes" id="UP000294664">
    <property type="component" value="Unassembled WGS sequence"/>
</dbReference>
<dbReference type="RefSeq" id="WP_165933663.1">
    <property type="nucleotide sequence ID" value="NZ_SMAI01000003.1"/>
</dbReference>
<gene>
    <name evidence="4" type="ORF">EDC64_10354</name>
</gene>